<comment type="caution">
    <text evidence="3">The sequence shown here is derived from an EMBL/GenBank/DDBJ whole genome shotgun (WGS) entry which is preliminary data.</text>
</comment>
<dbReference type="EMBL" id="CAKKLH010000135">
    <property type="protein sequence ID" value="CAH0104375.1"/>
    <property type="molecule type" value="Genomic_DNA"/>
</dbReference>
<dbReference type="PANTHER" id="PTHR10380">
    <property type="entry name" value="CUTICLE PROTEIN"/>
    <property type="match status" value="1"/>
</dbReference>
<proteinExistence type="predicted"/>
<dbReference type="PANTHER" id="PTHR10380:SF173">
    <property type="entry name" value="CUTICULAR PROTEIN 47EF, ISOFORM C-RELATED"/>
    <property type="match status" value="1"/>
</dbReference>
<evidence type="ECO:0000256" key="2">
    <source>
        <dbReference type="PROSITE-ProRule" id="PRU00497"/>
    </source>
</evidence>
<reference evidence="3" key="1">
    <citation type="submission" date="2021-11" db="EMBL/GenBank/DDBJ databases">
        <authorList>
            <person name="Schell T."/>
        </authorList>
    </citation>
    <scope>NUCLEOTIDE SEQUENCE</scope>
    <source>
        <strain evidence="3">M5</strain>
    </source>
</reference>
<dbReference type="InterPro" id="IPR000618">
    <property type="entry name" value="Insect_cuticle"/>
</dbReference>
<evidence type="ECO:0000256" key="1">
    <source>
        <dbReference type="ARBA" id="ARBA00022460"/>
    </source>
</evidence>
<dbReference type="InterPro" id="IPR050468">
    <property type="entry name" value="Cuticle_Struct_Prot"/>
</dbReference>
<protein>
    <submittedName>
        <fullName evidence="3">Uncharacterized protein</fullName>
    </submittedName>
</protein>
<keyword evidence="1 2" id="KW-0193">Cuticle</keyword>
<dbReference type="GO" id="GO:0008010">
    <property type="term" value="F:structural constituent of chitin-based larval cuticle"/>
    <property type="evidence" value="ECO:0007669"/>
    <property type="project" value="TreeGrafter"/>
</dbReference>
<dbReference type="OrthoDB" id="6349877at2759"/>
<dbReference type="GO" id="GO:0062129">
    <property type="term" value="C:chitin-based extracellular matrix"/>
    <property type="evidence" value="ECO:0007669"/>
    <property type="project" value="TreeGrafter"/>
</dbReference>
<gene>
    <name evidence="3" type="ORF">DGAL_LOCUS7229</name>
</gene>
<accession>A0A8J2W408</accession>
<evidence type="ECO:0000313" key="4">
    <source>
        <dbReference type="Proteomes" id="UP000789390"/>
    </source>
</evidence>
<dbReference type="Proteomes" id="UP000789390">
    <property type="component" value="Unassembled WGS sequence"/>
</dbReference>
<name>A0A8J2W408_9CRUS</name>
<dbReference type="Pfam" id="PF00379">
    <property type="entry name" value="Chitin_bind_4"/>
    <property type="match status" value="1"/>
</dbReference>
<evidence type="ECO:0000313" key="3">
    <source>
        <dbReference type="EMBL" id="CAH0104375.1"/>
    </source>
</evidence>
<keyword evidence="4" id="KW-1185">Reference proteome</keyword>
<dbReference type="PROSITE" id="PS51155">
    <property type="entry name" value="CHIT_BIND_RR_2"/>
    <property type="match status" value="1"/>
</dbReference>
<sequence>MDDQKYQLFYKSTEYNMKLFVIAAVLAVAAAAPSSYKPEYKAPVYAAPAYSAPKYAAPAYSAPAYPAPAYSAPAYNKDNKYADITITSQSDERNLDGSSQWSYAQSDYTTREESQVQKKMQGVTYDSYGKATYEDVMGNTNKGSSYWVSPEGEKFTLTWAADEEGFKPKGAHLPVAPVHVYELPVAPVHEYELPVAPVHEYELPVAPALPYKRTGAGYSSSSY</sequence>
<dbReference type="AlphaFoldDB" id="A0A8J2W408"/>
<organism evidence="3 4">
    <name type="scientific">Daphnia galeata</name>
    <dbReference type="NCBI Taxonomy" id="27404"/>
    <lineage>
        <taxon>Eukaryota</taxon>
        <taxon>Metazoa</taxon>
        <taxon>Ecdysozoa</taxon>
        <taxon>Arthropoda</taxon>
        <taxon>Crustacea</taxon>
        <taxon>Branchiopoda</taxon>
        <taxon>Diplostraca</taxon>
        <taxon>Cladocera</taxon>
        <taxon>Anomopoda</taxon>
        <taxon>Daphniidae</taxon>
        <taxon>Daphnia</taxon>
    </lineage>
</organism>